<dbReference type="InterPro" id="IPR036412">
    <property type="entry name" value="HAD-like_sf"/>
</dbReference>
<keyword evidence="2" id="KW-1185">Reference proteome</keyword>
<evidence type="ECO:0000313" key="2">
    <source>
        <dbReference type="Proteomes" id="UP001527882"/>
    </source>
</evidence>
<reference evidence="1 2" key="1">
    <citation type="submission" date="2022-12" db="EMBL/GenBank/DDBJ databases">
        <title>Draft genome sequence of Paenibacillus sp. dW9.</title>
        <authorList>
            <person name="Choi E.-W."/>
            <person name="Kim D.-U."/>
        </authorList>
    </citation>
    <scope>NUCLEOTIDE SEQUENCE [LARGE SCALE GENOMIC DNA]</scope>
    <source>
        <strain evidence="2">dW9</strain>
    </source>
</reference>
<dbReference type="Pfam" id="PF08282">
    <property type="entry name" value="Hydrolase_3"/>
    <property type="match status" value="1"/>
</dbReference>
<comment type="caution">
    <text evidence="1">The sequence shown here is derived from an EMBL/GenBank/DDBJ whole genome shotgun (WGS) entry which is preliminary data.</text>
</comment>
<dbReference type="Proteomes" id="UP001527882">
    <property type="component" value="Unassembled WGS sequence"/>
</dbReference>
<dbReference type="EMBL" id="JAQAGZ010000049">
    <property type="protein sequence ID" value="MCZ8517710.1"/>
    <property type="molecule type" value="Genomic_DNA"/>
</dbReference>
<keyword evidence="1" id="KW-0378">Hydrolase</keyword>
<dbReference type="InterPro" id="IPR023214">
    <property type="entry name" value="HAD_sf"/>
</dbReference>
<protein>
    <submittedName>
        <fullName evidence="1">HAD hydrolase family protein</fullName>
    </submittedName>
</protein>
<sequence>MQTMRIIEEFNYDGIFVLNDGALIIDTKDNKVIYENSFSMHDVEQLVKVCRERNIHFAACTAFDYFVEFIDDVHVKYYGKYGINYTIHENLLSIKDNVMKFIVSAPSIIENWTHNELKINISIKTDAPHFKEYAHFKATKKEALAKVLELMNYKPSEVIAIGDFYNDLDMIEYVGLGIAMGNAPDDVKEKANEVTLSNDEDGVYHALEKYLHQ</sequence>
<dbReference type="Gene3D" id="3.40.50.1000">
    <property type="entry name" value="HAD superfamily/HAD-like"/>
    <property type="match status" value="1"/>
</dbReference>
<dbReference type="Gene3D" id="3.30.1240.10">
    <property type="match status" value="1"/>
</dbReference>
<proteinExistence type="predicted"/>
<organism evidence="1 2">
    <name type="scientific">Paenibacillus gyeongsangnamensis</name>
    <dbReference type="NCBI Taxonomy" id="3388067"/>
    <lineage>
        <taxon>Bacteria</taxon>
        <taxon>Bacillati</taxon>
        <taxon>Bacillota</taxon>
        <taxon>Bacilli</taxon>
        <taxon>Bacillales</taxon>
        <taxon>Paenibacillaceae</taxon>
        <taxon>Paenibacillus</taxon>
    </lineage>
</organism>
<dbReference type="PANTHER" id="PTHR10000:SF8">
    <property type="entry name" value="HAD SUPERFAMILY HYDROLASE-LIKE, TYPE 3"/>
    <property type="match status" value="1"/>
</dbReference>
<gene>
    <name evidence="1" type="ORF">O9H85_36470</name>
</gene>
<dbReference type="GO" id="GO:0016787">
    <property type="term" value="F:hydrolase activity"/>
    <property type="evidence" value="ECO:0007669"/>
    <property type="project" value="UniProtKB-KW"/>
</dbReference>
<name>A0ABT4QLH3_9BACL</name>
<accession>A0ABT4QLH3</accession>
<dbReference type="SUPFAM" id="SSF56784">
    <property type="entry name" value="HAD-like"/>
    <property type="match status" value="1"/>
</dbReference>
<evidence type="ECO:0000313" key="1">
    <source>
        <dbReference type="EMBL" id="MCZ8517710.1"/>
    </source>
</evidence>
<dbReference type="PANTHER" id="PTHR10000">
    <property type="entry name" value="PHOSPHOSERINE PHOSPHATASE"/>
    <property type="match status" value="1"/>
</dbReference>